<keyword evidence="2 6" id="KW-0699">rRNA-binding</keyword>
<keyword evidence="8" id="KW-1185">Reference proteome</keyword>
<sequence>MPKRILQGVVVSDKQAKTVVVRVERTFLHPLLRKTVRRSKKYHAHDESGVRKVGDKVLIQECAPKSKLKRWEVVSEQA</sequence>
<dbReference type="InterPro" id="IPR019984">
    <property type="entry name" value="Ribosomal_uS17_bact/chlr"/>
</dbReference>
<dbReference type="NCBIfam" id="NF004123">
    <property type="entry name" value="PRK05610.1"/>
    <property type="match status" value="1"/>
</dbReference>
<evidence type="ECO:0000313" key="8">
    <source>
        <dbReference type="Proteomes" id="UP000245168"/>
    </source>
</evidence>
<dbReference type="PANTHER" id="PTHR10744:SF1">
    <property type="entry name" value="SMALL RIBOSOMAL SUBUNIT PROTEIN US17M"/>
    <property type="match status" value="1"/>
</dbReference>
<organism evidence="7 8">
    <name type="scientific">Marinicauda salina</name>
    <dbReference type="NCBI Taxonomy" id="2135793"/>
    <lineage>
        <taxon>Bacteria</taxon>
        <taxon>Pseudomonadati</taxon>
        <taxon>Pseudomonadota</taxon>
        <taxon>Alphaproteobacteria</taxon>
        <taxon>Maricaulales</taxon>
        <taxon>Maricaulaceae</taxon>
        <taxon>Marinicauda</taxon>
    </lineage>
</organism>
<evidence type="ECO:0000256" key="4">
    <source>
        <dbReference type="ARBA" id="ARBA00022980"/>
    </source>
</evidence>
<dbReference type="RefSeq" id="WP_109253701.1">
    <property type="nucleotide sequence ID" value="NZ_QEXV01000006.1"/>
</dbReference>
<evidence type="ECO:0000256" key="3">
    <source>
        <dbReference type="ARBA" id="ARBA00022884"/>
    </source>
</evidence>
<accession>A0A2U2BRC0</accession>
<evidence type="ECO:0000256" key="2">
    <source>
        <dbReference type="ARBA" id="ARBA00022730"/>
    </source>
</evidence>
<comment type="caution">
    <text evidence="7">The sequence shown here is derived from an EMBL/GenBank/DDBJ whole genome shotgun (WGS) entry which is preliminary data.</text>
</comment>
<dbReference type="Pfam" id="PF00366">
    <property type="entry name" value="Ribosomal_S17"/>
    <property type="match status" value="1"/>
</dbReference>
<evidence type="ECO:0000256" key="1">
    <source>
        <dbReference type="ARBA" id="ARBA00010254"/>
    </source>
</evidence>
<dbReference type="PANTHER" id="PTHR10744">
    <property type="entry name" value="40S RIBOSOMAL PROTEIN S11 FAMILY MEMBER"/>
    <property type="match status" value="1"/>
</dbReference>
<dbReference type="Proteomes" id="UP000245168">
    <property type="component" value="Unassembled WGS sequence"/>
</dbReference>
<reference evidence="8" key="1">
    <citation type="submission" date="2018-05" db="EMBL/GenBank/DDBJ databases">
        <authorList>
            <person name="Liu B.-T."/>
        </authorList>
    </citation>
    <scope>NUCLEOTIDE SEQUENCE [LARGE SCALE GENOMIC DNA]</scope>
    <source>
        <strain evidence="8">WD6-1</strain>
    </source>
</reference>
<dbReference type="HAMAP" id="MF_01345_B">
    <property type="entry name" value="Ribosomal_uS17_B"/>
    <property type="match status" value="1"/>
</dbReference>
<dbReference type="SUPFAM" id="SSF50249">
    <property type="entry name" value="Nucleic acid-binding proteins"/>
    <property type="match status" value="1"/>
</dbReference>
<dbReference type="CDD" id="cd00364">
    <property type="entry name" value="Ribosomal_uS17"/>
    <property type="match status" value="1"/>
</dbReference>
<keyword evidence="4 6" id="KW-0689">Ribosomal protein</keyword>
<dbReference type="NCBIfam" id="TIGR03635">
    <property type="entry name" value="uS17_bact"/>
    <property type="match status" value="1"/>
</dbReference>
<dbReference type="EMBL" id="QEXV01000006">
    <property type="protein sequence ID" value="PWE16546.1"/>
    <property type="molecule type" value="Genomic_DNA"/>
</dbReference>
<name>A0A2U2BRC0_9PROT</name>
<dbReference type="InterPro" id="IPR012340">
    <property type="entry name" value="NA-bd_OB-fold"/>
</dbReference>
<keyword evidence="3 6" id="KW-0694">RNA-binding</keyword>
<dbReference type="GO" id="GO:0003735">
    <property type="term" value="F:structural constituent of ribosome"/>
    <property type="evidence" value="ECO:0007669"/>
    <property type="project" value="UniProtKB-UniRule"/>
</dbReference>
<comment type="similarity">
    <text evidence="1 6">Belongs to the universal ribosomal protein uS17 family.</text>
</comment>
<dbReference type="InterPro" id="IPR000266">
    <property type="entry name" value="Ribosomal_uS17"/>
</dbReference>
<evidence type="ECO:0000313" key="7">
    <source>
        <dbReference type="EMBL" id="PWE16546.1"/>
    </source>
</evidence>
<keyword evidence="5 6" id="KW-0687">Ribonucleoprotein</keyword>
<dbReference type="Gene3D" id="2.40.50.140">
    <property type="entry name" value="Nucleic acid-binding proteins"/>
    <property type="match status" value="1"/>
</dbReference>
<comment type="function">
    <text evidence="6">One of the primary rRNA binding proteins, it binds specifically to the 5'-end of 16S ribosomal RNA.</text>
</comment>
<protein>
    <recommendedName>
        <fullName evidence="6">Small ribosomal subunit protein uS17</fullName>
    </recommendedName>
</protein>
<dbReference type="PRINTS" id="PR00973">
    <property type="entry name" value="RIBOSOMALS17"/>
</dbReference>
<dbReference type="OrthoDB" id="9811714at2"/>
<comment type="subunit">
    <text evidence="6">Part of the 30S ribosomal subunit.</text>
</comment>
<gene>
    <name evidence="6" type="primary">rpsQ</name>
    <name evidence="7" type="ORF">DDZ18_12310</name>
</gene>
<dbReference type="GO" id="GO:0019843">
    <property type="term" value="F:rRNA binding"/>
    <property type="evidence" value="ECO:0007669"/>
    <property type="project" value="UniProtKB-UniRule"/>
</dbReference>
<dbReference type="GO" id="GO:0022627">
    <property type="term" value="C:cytosolic small ribosomal subunit"/>
    <property type="evidence" value="ECO:0007669"/>
    <property type="project" value="UniProtKB-UniRule"/>
</dbReference>
<evidence type="ECO:0000256" key="5">
    <source>
        <dbReference type="ARBA" id="ARBA00023274"/>
    </source>
</evidence>
<dbReference type="GO" id="GO:0006412">
    <property type="term" value="P:translation"/>
    <property type="evidence" value="ECO:0007669"/>
    <property type="project" value="UniProtKB-UniRule"/>
</dbReference>
<evidence type="ECO:0000256" key="6">
    <source>
        <dbReference type="HAMAP-Rule" id="MF_01345"/>
    </source>
</evidence>
<dbReference type="AlphaFoldDB" id="A0A2U2BRC0"/>
<proteinExistence type="inferred from homology"/>